<dbReference type="InterPro" id="IPR051368">
    <property type="entry name" value="SerProtInhib-TIL_Domain"/>
</dbReference>
<feature type="chain" id="PRO_5040511526" description="TIL domain-containing protein" evidence="3">
    <location>
        <begin position="17"/>
        <end position="166"/>
    </location>
</feature>
<evidence type="ECO:0000256" key="2">
    <source>
        <dbReference type="ARBA" id="ARBA00023157"/>
    </source>
</evidence>
<dbReference type="AlphaFoldDB" id="A0A9P0FXX8"/>
<dbReference type="PANTHER" id="PTHR23259">
    <property type="entry name" value="RIDDLE"/>
    <property type="match status" value="1"/>
</dbReference>
<gene>
    <name evidence="5" type="ORF">CINC_LOCUS12748</name>
</gene>
<protein>
    <recommendedName>
        <fullName evidence="4">TIL domain-containing protein</fullName>
    </recommendedName>
</protein>
<organism evidence="5 6">
    <name type="scientific">Chrysodeixis includens</name>
    <name type="common">Soybean looper</name>
    <name type="synonym">Pseudoplusia includens</name>
    <dbReference type="NCBI Taxonomy" id="689277"/>
    <lineage>
        <taxon>Eukaryota</taxon>
        <taxon>Metazoa</taxon>
        <taxon>Ecdysozoa</taxon>
        <taxon>Arthropoda</taxon>
        <taxon>Hexapoda</taxon>
        <taxon>Insecta</taxon>
        <taxon>Pterygota</taxon>
        <taxon>Neoptera</taxon>
        <taxon>Endopterygota</taxon>
        <taxon>Lepidoptera</taxon>
        <taxon>Glossata</taxon>
        <taxon>Ditrysia</taxon>
        <taxon>Noctuoidea</taxon>
        <taxon>Noctuidae</taxon>
        <taxon>Plusiinae</taxon>
        <taxon>Chrysodeixis</taxon>
    </lineage>
</organism>
<dbReference type="GO" id="GO:0030414">
    <property type="term" value="F:peptidase inhibitor activity"/>
    <property type="evidence" value="ECO:0007669"/>
    <property type="project" value="UniProtKB-KW"/>
</dbReference>
<evidence type="ECO:0000256" key="1">
    <source>
        <dbReference type="ARBA" id="ARBA00022690"/>
    </source>
</evidence>
<name>A0A9P0FXX8_CHRIL</name>
<feature type="signal peptide" evidence="3">
    <location>
        <begin position="1"/>
        <end position="16"/>
    </location>
</feature>
<dbReference type="CDD" id="cd19941">
    <property type="entry name" value="TIL"/>
    <property type="match status" value="1"/>
</dbReference>
<evidence type="ECO:0000313" key="5">
    <source>
        <dbReference type="EMBL" id="CAH0627377.1"/>
    </source>
</evidence>
<accession>A0A9P0FXX8</accession>
<keyword evidence="2" id="KW-1015">Disulfide bond</keyword>
<dbReference type="InterPro" id="IPR036084">
    <property type="entry name" value="Ser_inhib-like_sf"/>
</dbReference>
<dbReference type="OrthoDB" id="6236007at2759"/>
<proteinExistence type="predicted"/>
<dbReference type="FunFam" id="2.10.25.10:FF:000674">
    <property type="entry name" value="Mucin-2"/>
    <property type="match status" value="1"/>
</dbReference>
<evidence type="ECO:0000256" key="3">
    <source>
        <dbReference type="SAM" id="SignalP"/>
    </source>
</evidence>
<dbReference type="SUPFAM" id="SSF57567">
    <property type="entry name" value="Serine protease inhibitors"/>
    <property type="match status" value="2"/>
</dbReference>
<evidence type="ECO:0000313" key="6">
    <source>
        <dbReference type="Proteomes" id="UP001154114"/>
    </source>
</evidence>
<feature type="domain" description="TIL" evidence="4">
    <location>
        <begin position="92"/>
        <end position="155"/>
    </location>
</feature>
<dbReference type="PANTHER" id="PTHR23259:SF82">
    <property type="entry name" value="SERINE PROTEASE INHIBITOR 1 PROTEIN"/>
    <property type="match status" value="1"/>
</dbReference>
<dbReference type="Proteomes" id="UP001154114">
    <property type="component" value="Chromosome 8"/>
</dbReference>
<keyword evidence="3" id="KW-0732">Signal</keyword>
<dbReference type="InterPro" id="IPR002919">
    <property type="entry name" value="TIL_dom"/>
</dbReference>
<keyword evidence="6" id="KW-1185">Reference proteome</keyword>
<evidence type="ECO:0000259" key="4">
    <source>
        <dbReference type="Pfam" id="PF01826"/>
    </source>
</evidence>
<dbReference type="Gene3D" id="2.10.25.10">
    <property type="entry name" value="Laminin"/>
    <property type="match status" value="2"/>
</dbReference>
<dbReference type="EMBL" id="LR824011">
    <property type="protein sequence ID" value="CAH0627377.1"/>
    <property type="molecule type" value="Genomic_DNA"/>
</dbReference>
<reference evidence="5" key="1">
    <citation type="submission" date="2021-12" db="EMBL/GenBank/DDBJ databases">
        <authorList>
            <person name="King R."/>
        </authorList>
    </citation>
    <scope>NUCLEOTIDE SEQUENCE</scope>
</reference>
<dbReference type="Pfam" id="PF01826">
    <property type="entry name" value="TIL"/>
    <property type="match status" value="1"/>
</dbReference>
<sequence>MLKLLLVLVFCYMVTCREVHQRDAASANCGPDEEFKFIYPCPGEKTCITRDHRRGCPAIAQCTVPHCLCREGLYRAEDGSCYNDEQCNKWKCPGDHEHFECASECDNVCATLDRQNKTNCPIRKYVNFDICSPKCYCDDGYARDDQGNCIPIKDCGVLENYLTHSI</sequence>
<keyword evidence="1" id="KW-0646">Protease inhibitor</keyword>